<evidence type="ECO:0000256" key="4">
    <source>
        <dbReference type="ARBA" id="ARBA00022525"/>
    </source>
</evidence>
<dbReference type="GO" id="GO:0005975">
    <property type="term" value="P:carbohydrate metabolic process"/>
    <property type="evidence" value="ECO:0007669"/>
    <property type="project" value="InterPro"/>
</dbReference>
<evidence type="ECO:0000256" key="3">
    <source>
        <dbReference type="ARBA" id="ARBA00022512"/>
    </source>
</evidence>
<dbReference type="EMBL" id="JBBNAG010000008">
    <property type="protein sequence ID" value="KAK9111669.1"/>
    <property type="molecule type" value="Genomic_DNA"/>
</dbReference>
<dbReference type="PROSITE" id="PS00502">
    <property type="entry name" value="POLYGALACTURONASE"/>
    <property type="match status" value="1"/>
</dbReference>
<evidence type="ECO:0000256" key="9">
    <source>
        <dbReference type="RuleBase" id="RU361169"/>
    </source>
</evidence>
<evidence type="ECO:0000256" key="5">
    <source>
        <dbReference type="ARBA" id="ARBA00022801"/>
    </source>
</evidence>
<evidence type="ECO:0008006" key="12">
    <source>
        <dbReference type="Google" id="ProtNLM"/>
    </source>
</evidence>
<reference evidence="10 11" key="1">
    <citation type="submission" date="2024-01" db="EMBL/GenBank/DDBJ databases">
        <title>Genome assemblies of Stephania.</title>
        <authorList>
            <person name="Yang L."/>
        </authorList>
    </citation>
    <scope>NUCLEOTIDE SEQUENCE [LARGE SCALE GENOMIC DNA]</scope>
    <source>
        <strain evidence="10">JXDWG</strain>
        <tissue evidence="10">Leaf</tissue>
    </source>
</reference>
<comment type="subcellular location">
    <subcellularLocation>
        <location evidence="1">Secreted</location>
        <location evidence="1">Cell wall</location>
    </subcellularLocation>
</comment>
<dbReference type="InterPro" id="IPR011050">
    <property type="entry name" value="Pectin_lyase_fold/virulence"/>
</dbReference>
<dbReference type="Proteomes" id="UP001419268">
    <property type="component" value="Unassembled WGS sequence"/>
</dbReference>
<dbReference type="AlphaFoldDB" id="A0AAP0NMM3"/>
<keyword evidence="11" id="KW-1185">Reference proteome</keyword>
<evidence type="ECO:0000256" key="8">
    <source>
        <dbReference type="PROSITE-ProRule" id="PRU10052"/>
    </source>
</evidence>
<evidence type="ECO:0000256" key="2">
    <source>
        <dbReference type="ARBA" id="ARBA00008834"/>
    </source>
</evidence>
<dbReference type="SUPFAM" id="SSF51126">
    <property type="entry name" value="Pectin lyase-like"/>
    <property type="match status" value="1"/>
</dbReference>
<dbReference type="GO" id="GO:0071555">
    <property type="term" value="P:cell wall organization"/>
    <property type="evidence" value="ECO:0007669"/>
    <property type="project" value="UniProtKB-KW"/>
</dbReference>
<dbReference type="InterPro" id="IPR000743">
    <property type="entry name" value="Glyco_hydro_28"/>
</dbReference>
<protein>
    <recommendedName>
        <fullName evidence="12">Polygalacturonase</fullName>
    </recommendedName>
</protein>
<accession>A0AAP0NMM3</accession>
<dbReference type="InterPro" id="IPR006626">
    <property type="entry name" value="PbH1"/>
</dbReference>
<dbReference type="GO" id="GO:0004650">
    <property type="term" value="F:polygalacturonase activity"/>
    <property type="evidence" value="ECO:0007669"/>
    <property type="project" value="InterPro"/>
</dbReference>
<evidence type="ECO:0000256" key="6">
    <source>
        <dbReference type="ARBA" id="ARBA00023295"/>
    </source>
</evidence>
<evidence type="ECO:0000256" key="1">
    <source>
        <dbReference type="ARBA" id="ARBA00004191"/>
    </source>
</evidence>
<dbReference type="InterPro" id="IPR012334">
    <property type="entry name" value="Pectin_lyas_fold"/>
</dbReference>
<comment type="caution">
    <text evidence="10">The sequence shown here is derived from an EMBL/GenBank/DDBJ whole genome shotgun (WGS) entry which is preliminary data.</text>
</comment>
<keyword evidence="4" id="KW-0964">Secreted</keyword>
<keyword evidence="5 9" id="KW-0378">Hydrolase</keyword>
<gene>
    <name evidence="10" type="ORF">Scep_019188</name>
</gene>
<proteinExistence type="inferred from homology"/>
<keyword evidence="6 9" id="KW-0326">Glycosidase</keyword>
<dbReference type="SMART" id="SM00710">
    <property type="entry name" value="PbH1"/>
    <property type="match status" value="6"/>
</dbReference>
<name>A0AAP0NMM3_9MAGN</name>
<evidence type="ECO:0000313" key="11">
    <source>
        <dbReference type="Proteomes" id="UP001419268"/>
    </source>
</evidence>
<organism evidence="10 11">
    <name type="scientific">Stephania cephalantha</name>
    <dbReference type="NCBI Taxonomy" id="152367"/>
    <lineage>
        <taxon>Eukaryota</taxon>
        <taxon>Viridiplantae</taxon>
        <taxon>Streptophyta</taxon>
        <taxon>Embryophyta</taxon>
        <taxon>Tracheophyta</taxon>
        <taxon>Spermatophyta</taxon>
        <taxon>Magnoliopsida</taxon>
        <taxon>Ranunculales</taxon>
        <taxon>Menispermaceae</taxon>
        <taxon>Menispermoideae</taxon>
        <taxon>Cissampelideae</taxon>
        <taxon>Stephania</taxon>
    </lineage>
</organism>
<dbReference type="Gene3D" id="2.160.20.10">
    <property type="entry name" value="Single-stranded right-handed beta-helix, Pectin lyase-like"/>
    <property type="match status" value="1"/>
</dbReference>
<evidence type="ECO:0000256" key="7">
    <source>
        <dbReference type="ARBA" id="ARBA00023316"/>
    </source>
</evidence>
<keyword evidence="7" id="KW-0961">Cell wall biogenesis/degradation</keyword>
<feature type="active site" evidence="8">
    <location>
        <position position="97"/>
    </location>
</feature>
<comment type="similarity">
    <text evidence="2 9">Belongs to the glycosyl hydrolase 28 family.</text>
</comment>
<keyword evidence="3" id="KW-0134">Cell wall</keyword>
<dbReference type="Pfam" id="PF00295">
    <property type="entry name" value="Glyco_hydro_28"/>
    <property type="match status" value="1"/>
</dbReference>
<evidence type="ECO:0000313" key="10">
    <source>
        <dbReference type="EMBL" id="KAK9111669.1"/>
    </source>
</evidence>
<sequence>MEIFIQFHKCNRLQVYGLTIVDTPKNHISINGCSDVMLHHLTLVAPGTSPNTDGIDISDSTRIQILDSFIGTGDDCIAINGGSSYINITNLACGPGHGISIGSLGAHGAYDTVENVFVKNCKLTGTTNGVRIKTWQDAVIVSNITYRRLYGTCSTKDAIVLKCSNVAPCTGITMDNVDIITEGCHATCINVQGKATSTTPLVTCLKKEAFEGHIMFTGYMYCGVNTVVLYAGEILRTEDHSFGAGFQELLGLQSSKWFSKNLVNDLQLDLLLARLTTHAFFFFFTTDLATTLIQHLQQMQQQIQQDMEIIFKQFEDRYSATSKANSDDDATSAEPDFIDL</sequence>
<dbReference type="PANTHER" id="PTHR31375">
    <property type="match status" value="1"/>
</dbReference>